<accession>A0A5J6L6I7</accession>
<dbReference type="RefSeq" id="WP_150926289.1">
    <property type="nucleotide sequence ID" value="NZ_CP044232.1"/>
</dbReference>
<protein>
    <submittedName>
        <fullName evidence="1">Uncharacterized protein</fullName>
    </submittedName>
</protein>
<organism evidence="1 2">
    <name type="scientific">Microbacterium lushaniae</name>
    <dbReference type="NCBI Taxonomy" id="2614639"/>
    <lineage>
        <taxon>Bacteria</taxon>
        <taxon>Bacillati</taxon>
        <taxon>Actinomycetota</taxon>
        <taxon>Actinomycetes</taxon>
        <taxon>Micrococcales</taxon>
        <taxon>Microbacteriaceae</taxon>
        <taxon>Microbacterium</taxon>
    </lineage>
</organism>
<evidence type="ECO:0000313" key="1">
    <source>
        <dbReference type="EMBL" id="QEW04289.1"/>
    </source>
</evidence>
<name>A0A5J6L6I7_9MICO</name>
<gene>
    <name evidence="1" type="ORF">F6J85_15110</name>
</gene>
<evidence type="ECO:0000313" key="2">
    <source>
        <dbReference type="Proteomes" id="UP000325516"/>
    </source>
</evidence>
<dbReference type="Proteomes" id="UP000325516">
    <property type="component" value="Chromosome"/>
</dbReference>
<proteinExistence type="predicted"/>
<dbReference type="AlphaFoldDB" id="A0A5J6L6I7"/>
<keyword evidence="2" id="KW-1185">Reference proteome</keyword>
<reference evidence="2" key="1">
    <citation type="submission" date="2019-09" db="EMBL/GenBank/DDBJ databases">
        <title>Mumia zhuanghuii sp. nov. isolated from the intestinal contents of plateau pika (Ochotona curzoniae) in the Qinghai-Tibet plateau of China.</title>
        <authorList>
            <person name="Tian Z."/>
        </authorList>
    </citation>
    <scope>NUCLEOTIDE SEQUENCE [LARGE SCALE GENOMIC DNA]</scope>
    <source>
        <strain evidence="2">L-031</strain>
    </source>
</reference>
<sequence>MRRDTVKIGEDRFVLAQGHDIESVKAATVAALRANGDLVNLVVYGNREVSVLVSPGVAVIFTSETVEADDFDTRDTGDLHTPFAAITDFEYM</sequence>
<dbReference type="EMBL" id="CP044232">
    <property type="protein sequence ID" value="QEW04289.1"/>
    <property type="molecule type" value="Genomic_DNA"/>
</dbReference>
<dbReference type="KEGG" id="mlz:F6J85_15110"/>